<dbReference type="Proteomes" id="UP000006276">
    <property type="component" value="Chromosome"/>
</dbReference>
<dbReference type="EMBL" id="CP003787">
    <property type="protein sequence ID" value="AFR36064.1"/>
    <property type="molecule type" value="Genomic_DNA"/>
</dbReference>
<sequence>MASLPNQITQWLTFEFIGGKNQMKAKLHPECAVMPFAL</sequence>
<gene>
    <name evidence="1" type="ORF">B739_1470</name>
</gene>
<name>J9R2J9_RIEAN</name>
<organism evidence="1 2">
    <name type="scientific">Riemerella anatipestifer RA-CH-1</name>
    <dbReference type="NCBI Taxonomy" id="1228997"/>
    <lineage>
        <taxon>Bacteria</taxon>
        <taxon>Pseudomonadati</taxon>
        <taxon>Bacteroidota</taxon>
        <taxon>Flavobacteriia</taxon>
        <taxon>Flavobacteriales</taxon>
        <taxon>Weeksellaceae</taxon>
        <taxon>Riemerella</taxon>
    </lineage>
</organism>
<reference evidence="1 2" key="1">
    <citation type="submission" date="2012-09" db="EMBL/GenBank/DDBJ databases">
        <title>Riemerella anatipestifer vaccine strains.</title>
        <authorList>
            <person name="Chun C.A."/>
            <person name="Shu W.M."/>
            <person name="Kang Z.D."/>
            <person name="Jia W.X."/>
        </authorList>
    </citation>
    <scope>NUCLEOTIDE SEQUENCE [LARGE SCALE GENOMIC DNA]</scope>
    <source>
        <strain evidence="1 2">RA-CH-1</strain>
    </source>
</reference>
<evidence type="ECO:0000313" key="1">
    <source>
        <dbReference type="EMBL" id="AFR36064.1"/>
    </source>
</evidence>
<keyword evidence="2" id="KW-1185">Reference proteome</keyword>
<dbReference type="HOGENOM" id="CLU_3332406_0_0_10"/>
<protein>
    <submittedName>
        <fullName evidence="1">Uncharacterized protein</fullName>
    </submittedName>
</protein>
<accession>J9R2J9</accession>
<dbReference type="KEGG" id="rag:B739_1470"/>
<evidence type="ECO:0000313" key="2">
    <source>
        <dbReference type="Proteomes" id="UP000006276"/>
    </source>
</evidence>
<proteinExistence type="predicted"/>
<dbReference type="PATRIC" id="fig|1228997.3.peg.1466"/>
<dbReference type="AlphaFoldDB" id="J9R2J9"/>